<evidence type="ECO:0000256" key="1">
    <source>
        <dbReference type="ARBA" id="ARBA00004496"/>
    </source>
</evidence>
<dbReference type="InterPro" id="IPR018269">
    <property type="entry name" value="Ribosomal_uS13_CS"/>
</dbReference>
<reference evidence="7 8" key="1">
    <citation type="journal article" date="2018" name="PLoS ONE">
        <title>The draft genome of Kipferlia bialata reveals reductive genome evolution in fornicate parasites.</title>
        <authorList>
            <person name="Tanifuji G."/>
            <person name="Takabayashi S."/>
            <person name="Kume K."/>
            <person name="Takagi M."/>
            <person name="Nakayama T."/>
            <person name="Kamikawa R."/>
            <person name="Inagaki Y."/>
            <person name="Hashimoto T."/>
        </authorList>
    </citation>
    <scope>NUCLEOTIDE SEQUENCE [LARGE SCALE GENOMIC DNA]</scope>
    <source>
        <strain evidence="7">NY0173</strain>
    </source>
</reference>
<comment type="caution">
    <text evidence="7">The sequence shown here is derived from an EMBL/GenBank/DDBJ whole genome shotgun (WGS) entry which is preliminary data.</text>
</comment>
<evidence type="ECO:0000313" key="8">
    <source>
        <dbReference type="Proteomes" id="UP000265618"/>
    </source>
</evidence>
<evidence type="ECO:0000256" key="5">
    <source>
        <dbReference type="ARBA" id="ARBA00023274"/>
    </source>
</evidence>
<keyword evidence="5 6" id="KW-0687">Ribonucleoprotein</keyword>
<gene>
    <name evidence="7" type="ORF">KIPB_012867</name>
</gene>
<dbReference type="GO" id="GO:0003723">
    <property type="term" value="F:RNA binding"/>
    <property type="evidence" value="ECO:0007669"/>
    <property type="project" value="InterPro"/>
</dbReference>
<keyword evidence="4 6" id="KW-0689">Ribosomal protein</keyword>
<dbReference type="FunFam" id="4.10.910.10:FF:000002">
    <property type="entry name" value="40S ribosomal protein S18"/>
    <property type="match status" value="1"/>
</dbReference>
<dbReference type="FunFam" id="1.10.8.50:FF:000002">
    <property type="entry name" value="40S ribosomal protein S18"/>
    <property type="match status" value="1"/>
</dbReference>
<dbReference type="Proteomes" id="UP000265618">
    <property type="component" value="Unassembled WGS sequence"/>
</dbReference>
<dbReference type="Pfam" id="PF00416">
    <property type="entry name" value="Ribosomal_S13"/>
    <property type="match status" value="1"/>
</dbReference>
<accession>A0A9K3D6S8</accession>
<evidence type="ECO:0000313" key="7">
    <source>
        <dbReference type="EMBL" id="GIQ90174.1"/>
    </source>
</evidence>
<dbReference type="AlphaFoldDB" id="A0A9K3D6S8"/>
<dbReference type="Gene3D" id="1.10.8.50">
    <property type="match status" value="1"/>
</dbReference>
<evidence type="ECO:0000256" key="4">
    <source>
        <dbReference type="ARBA" id="ARBA00022980"/>
    </source>
</evidence>
<comment type="similarity">
    <text evidence="2 6">Belongs to the universal ribosomal protein uS13 family.</text>
</comment>
<dbReference type="EMBL" id="BDIP01005857">
    <property type="protein sequence ID" value="GIQ90174.1"/>
    <property type="molecule type" value="Genomic_DNA"/>
</dbReference>
<dbReference type="PANTHER" id="PTHR10871:SF3">
    <property type="entry name" value="SMALL RIBOSOMAL SUBUNIT PROTEIN US13"/>
    <property type="match status" value="1"/>
</dbReference>
<dbReference type="PIRSF" id="PIRSF002134">
    <property type="entry name" value="Ribosomal_S13"/>
    <property type="match status" value="1"/>
</dbReference>
<dbReference type="InterPro" id="IPR001892">
    <property type="entry name" value="Ribosomal_uS13"/>
</dbReference>
<dbReference type="PROSITE" id="PS50159">
    <property type="entry name" value="RIBOSOMAL_S13_2"/>
    <property type="match status" value="1"/>
</dbReference>
<dbReference type="Gene3D" id="4.10.910.10">
    <property type="entry name" value="30s ribosomal protein s13, domain 2"/>
    <property type="match status" value="1"/>
</dbReference>
<dbReference type="SUPFAM" id="SSF46946">
    <property type="entry name" value="S13-like H2TH domain"/>
    <property type="match status" value="1"/>
</dbReference>
<evidence type="ECO:0000256" key="2">
    <source>
        <dbReference type="ARBA" id="ARBA00008080"/>
    </source>
</evidence>
<proteinExistence type="inferred from homology"/>
<name>A0A9K3D6S8_9EUKA</name>
<organism evidence="7 8">
    <name type="scientific">Kipferlia bialata</name>
    <dbReference type="NCBI Taxonomy" id="797122"/>
    <lineage>
        <taxon>Eukaryota</taxon>
        <taxon>Metamonada</taxon>
        <taxon>Carpediemonas-like organisms</taxon>
        <taxon>Kipferlia</taxon>
    </lineage>
</organism>
<protein>
    <submittedName>
        <fullName evidence="7">Ribosomal protein S13</fullName>
    </submittedName>
</protein>
<dbReference type="GO" id="GO:0006412">
    <property type="term" value="P:translation"/>
    <property type="evidence" value="ECO:0007669"/>
    <property type="project" value="InterPro"/>
</dbReference>
<dbReference type="InterPro" id="IPR027437">
    <property type="entry name" value="Rbsml_uS13_C"/>
</dbReference>
<dbReference type="OrthoDB" id="1702480at2759"/>
<keyword evidence="3" id="KW-0963">Cytoplasm</keyword>
<dbReference type="GO" id="GO:0015935">
    <property type="term" value="C:small ribosomal subunit"/>
    <property type="evidence" value="ECO:0007669"/>
    <property type="project" value="TreeGrafter"/>
</dbReference>
<dbReference type="GO" id="GO:0003735">
    <property type="term" value="F:structural constituent of ribosome"/>
    <property type="evidence" value="ECO:0007669"/>
    <property type="project" value="InterPro"/>
</dbReference>
<sequence length="152" mass="17053">MSLIRPESFRDLLRIFNTNVDGSILAPFAMTKIKGVGRRFAIIAMKKANVPVTKRAGELTAEEEERLVDVIRNPLKYKIPVWMLNKQKCVRTGNTTQVLANEIATNLREDLERLRRARCNRGIRHALGIKVRGQCTKSTGRGGGVLGVARKK</sequence>
<dbReference type="PANTHER" id="PTHR10871">
    <property type="entry name" value="30S RIBOSOMAL PROTEIN S13/40S RIBOSOMAL PROTEIN S18"/>
    <property type="match status" value="1"/>
</dbReference>
<evidence type="ECO:0000256" key="3">
    <source>
        <dbReference type="ARBA" id="ARBA00022490"/>
    </source>
</evidence>
<dbReference type="GO" id="GO:0005829">
    <property type="term" value="C:cytosol"/>
    <property type="evidence" value="ECO:0007669"/>
    <property type="project" value="TreeGrafter"/>
</dbReference>
<dbReference type="PROSITE" id="PS00646">
    <property type="entry name" value="RIBOSOMAL_S13_1"/>
    <property type="match status" value="1"/>
</dbReference>
<comment type="subcellular location">
    <subcellularLocation>
        <location evidence="1">Cytoplasm</location>
    </subcellularLocation>
</comment>
<evidence type="ECO:0000256" key="6">
    <source>
        <dbReference type="RuleBase" id="RU003830"/>
    </source>
</evidence>
<keyword evidence="8" id="KW-1185">Reference proteome</keyword>
<dbReference type="InterPro" id="IPR010979">
    <property type="entry name" value="Ribosomal_uS13-like_H2TH"/>
</dbReference>